<evidence type="ECO:0000313" key="1">
    <source>
        <dbReference type="EMBL" id="GIG04945.1"/>
    </source>
</evidence>
<dbReference type="Proteomes" id="UP000630887">
    <property type="component" value="Unassembled WGS sequence"/>
</dbReference>
<name>A0A8J3KZH3_9ACTN</name>
<dbReference type="AlphaFoldDB" id="A0A8J3KZH3"/>
<dbReference type="SUPFAM" id="SSF48371">
    <property type="entry name" value="ARM repeat"/>
    <property type="match status" value="2"/>
</dbReference>
<dbReference type="InterPro" id="IPR016024">
    <property type="entry name" value="ARM-type_fold"/>
</dbReference>
<dbReference type="RefSeq" id="WP_203690598.1">
    <property type="nucleotide sequence ID" value="NZ_BAAALC010000007.1"/>
</dbReference>
<accession>A0A8J3KZH3</accession>
<evidence type="ECO:0008006" key="3">
    <source>
        <dbReference type="Google" id="ProtNLM"/>
    </source>
</evidence>
<dbReference type="Gene3D" id="1.25.10.10">
    <property type="entry name" value="Leucine-rich Repeat Variant"/>
    <property type="match status" value="2"/>
</dbReference>
<evidence type="ECO:0000313" key="2">
    <source>
        <dbReference type="Proteomes" id="UP000630887"/>
    </source>
</evidence>
<keyword evidence="2" id="KW-1185">Reference proteome</keyword>
<dbReference type="InterPro" id="IPR011989">
    <property type="entry name" value="ARM-like"/>
</dbReference>
<protein>
    <recommendedName>
        <fullName evidence="3">Leucine rich repeat (LRR) protein</fullName>
    </recommendedName>
</protein>
<comment type="caution">
    <text evidence="1">The sequence shown here is derived from an EMBL/GenBank/DDBJ whole genome shotgun (WGS) entry which is preliminary data.</text>
</comment>
<organism evidence="1 2">
    <name type="scientific">Catellatospora coxensis</name>
    <dbReference type="NCBI Taxonomy" id="310354"/>
    <lineage>
        <taxon>Bacteria</taxon>
        <taxon>Bacillati</taxon>
        <taxon>Actinomycetota</taxon>
        <taxon>Actinomycetes</taxon>
        <taxon>Micromonosporales</taxon>
        <taxon>Micromonosporaceae</taxon>
        <taxon>Catellatospora</taxon>
    </lineage>
</organism>
<proteinExistence type="predicted"/>
<sequence>MDYARHPACLYRSCGQRRNGLDATLARWNQRGGGQVHEQILCGVAMNAGAPVDVLLRLLAVEAQACWEALCTERDLPPELVDAVLAHPDSKVRRRIGFNPYLDPAQRARLLDDPEPKTAASLVRGPRNWPVGTSPRPLPDDALRRLLAAPPVVFMTPGELLDELTFTRFARHTVKVAAGHPLPEVRARACGYHRILPDQLWSALQHDPDPEVRAAAAEVIAHDAHLVQPSEMAPYRGHYHWQLLQARRLSRAVLDQLTTGNDLNDLAFLALNPYLPPDVVELLVSHPDEGVRGAAAQRDDLTADQLARLAADPAESVRISVSTHPALSESERAAIAVDCWPRDSFDRLNPGPMPEPAVSIAHAYSVNPLLRRSAAREPGLPQAVAARLAEDPDPGVRVRLALCHPAPPPALLLRCYLEYDRPDRLHLTTRPGFPVIGLARFARDPDPAVRLLALLDPEVPEDVVEGFLSDPDDQVAKAAIAHPRLPAERLRELLDGAQVPYAALNPALDAATLHGLLDAAGVPRR</sequence>
<dbReference type="EMBL" id="BONI01000010">
    <property type="protein sequence ID" value="GIG04945.1"/>
    <property type="molecule type" value="Genomic_DNA"/>
</dbReference>
<reference evidence="1 2" key="1">
    <citation type="submission" date="2021-01" db="EMBL/GenBank/DDBJ databases">
        <title>Whole genome shotgun sequence of Catellatospora coxensis NBRC 107359.</title>
        <authorList>
            <person name="Komaki H."/>
            <person name="Tamura T."/>
        </authorList>
    </citation>
    <scope>NUCLEOTIDE SEQUENCE [LARGE SCALE GENOMIC DNA]</scope>
    <source>
        <strain evidence="1 2">NBRC 107359</strain>
    </source>
</reference>
<gene>
    <name evidence="1" type="ORF">Cco03nite_16450</name>
</gene>